<dbReference type="PATRIC" id="fig|1265738.3.peg.1437"/>
<name>M5RQK7_9BACT</name>
<gene>
    <name evidence="1" type="ORF">RMSM_01450</name>
</gene>
<evidence type="ECO:0000313" key="1">
    <source>
        <dbReference type="EMBL" id="EMI21623.1"/>
    </source>
</evidence>
<proteinExistence type="predicted"/>
<protein>
    <submittedName>
        <fullName evidence="1">Uncharacterized protein</fullName>
    </submittedName>
</protein>
<accession>M5RQK7</accession>
<evidence type="ECO:0000313" key="2">
    <source>
        <dbReference type="Proteomes" id="UP000011991"/>
    </source>
</evidence>
<sequence length="50" mass="5927">MIARESAKAISSLWIQNGRDVASQLLKQKSFWRQEKERCDKQKKPLIHMN</sequence>
<reference evidence="1 2" key="1">
    <citation type="journal article" date="2013" name="Mar. Genomics">
        <title>Expression of sulfatases in Rhodopirellula baltica and the diversity of sulfatases in the genus Rhodopirellula.</title>
        <authorList>
            <person name="Wegner C.E."/>
            <person name="Richter-Heitmann T."/>
            <person name="Klindworth A."/>
            <person name="Klockow C."/>
            <person name="Richter M."/>
            <person name="Achstetter T."/>
            <person name="Glockner F.O."/>
            <person name="Harder J."/>
        </authorList>
    </citation>
    <scope>NUCLEOTIDE SEQUENCE [LARGE SCALE GENOMIC DNA]</scope>
    <source>
        <strain evidence="1 2">SM1</strain>
    </source>
</reference>
<keyword evidence="2" id="KW-1185">Reference proteome</keyword>
<organism evidence="1 2">
    <name type="scientific">Rhodopirellula maiorica SM1</name>
    <dbReference type="NCBI Taxonomy" id="1265738"/>
    <lineage>
        <taxon>Bacteria</taxon>
        <taxon>Pseudomonadati</taxon>
        <taxon>Planctomycetota</taxon>
        <taxon>Planctomycetia</taxon>
        <taxon>Pirellulales</taxon>
        <taxon>Pirellulaceae</taxon>
        <taxon>Novipirellula</taxon>
    </lineage>
</organism>
<comment type="caution">
    <text evidence="1">The sequence shown here is derived from an EMBL/GenBank/DDBJ whole genome shotgun (WGS) entry which is preliminary data.</text>
</comment>
<dbReference type="Proteomes" id="UP000011991">
    <property type="component" value="Unassembled WGS sequence"/>
</dbReference>
<dbReference type="AlphaFoldDB" id="M5RQK7"/>
<dbReference type="EMBL" id="ANOG01000215">
    <property type="protein sequence ID" value="EMI21623.1"/>
    <property type="molecule type" value="Genomic_DNA"/>
</dbReference>